<proteinExistence type="predicted"/>
<dbReference type="EMBL" id="MSCL01000001">
    <property type="protein sequence ID" value="PQJ75727.1"/>
    <property type="molecule type" value="Genomic_DNA"/>
</dbReference>
<feature type="domain" description="LTD" evidence="2">
    <location>
        <begin position="1"/>
        <end position="108"/>
    </location>
</feature>
<dbReference type="PROSITE" id="PS51841">
    <property type="entry name" value="LTD"/>
    <property type="match status" value="2"/>
</dbReference>
<protein>
    <recommendedName>
        <fullName evidence="2">LTD domain-containing protein</fullName>
    </recommendedName>
</protein>
<dbReference type="NCBIfam" id="TIGR04183">
    <property type="entry name" value="Por_Secre_tail"/>
    <property type="match status" value="1"/>
</dbReference>
<keyword evidence="4" id="KW-1185">Reference proteome</keyword>
<gene>
    <name evidence="3" type="ORF">BTO13_11050</name>
</gene>
<keyword evidence="1" id="KW-0732">Signal</keyword>
<accession>A0A2S7WDR7</accession>
<dbReference type="Gene3D" id="2.60.40.1260">
    <property type="entry name" value="Lamin Tail domain"/>
    <property type="match status" value="2"/>
</dbReference>
<comment type="caution">
    <text evidence="3">The sequence shown here is derived from an EMBL/GenBank/DDBJ whole genome shotgun (WGS) entry which is preliminary data.</text>
</comment>
<reference evidence="3 4" key="1">
    <citation type="submission" date="2016-12" db="EMBL/GenBank/DDBJ databases">
        <title>Trade-off between light-utilization and light-protection in marine flavobacteria.</title>
        <authorList>
            <person name="Kumagai Y."/>
            <person name="Yoshizawa S."/>
            <person name="Kogure K."/>
            <person name="Iwasaki W."/>
        </authorList>
    </citation>
    <scope>NUCLEOTIDE SEQUENCE [LARGE SCALE GENOMIC DNA]</scope>
    <source>
        <strain evidence="3 4">KCTC 22729</strain>
    </source>
</reference>
<dbReference type="InterPro" id="IPR001322">
    <property type="entry name" value="Lamin_tail_dom"/>
</dbReference>
<dbReference type="Pfam" id="PF08757">
    <property type="entry name" value="CotH"/>
    <property type="match status" value="1"/>
</dbReference>
<name>A0A2S7WDR7_9FLAO</name>
<evidence type="ECO:0000256" key="1">
    <source>
        <dbReference type="ARBA" id="ARBA00022729"/>
    </source>
</evidence>
<dbReference type="InterPro" id="IPR059177">
    <property type="entry name" value="GH29D-like_dom"/>
</dbReference>
<dbReference type="InterPro" id="IPR014867">
    <property type="entry name" value="Spore_coat_CotH_CotH2/3/7"/>
</dbReference>
<dbReference type="Pfam" id="PF13290">
    <property type="entry name" value="CHB_HEX_C_1"/>
    <property type="match status" value="1"/>
</dbReference>
<dbReference type="InterPro" id="IPR026444">
    <property type="entry name" value="Secre_tail"/>
</dbReference>
<dbReference type="AlphaFoldDB" id="A0A2S7WDR7"/>
<organism evidence="3 4">
    <name type="scientific">Polaribacter gangjinensis</name>
    <dbReference type="NCBI Taxonomy" id="574710"/>
    <lineage>
        <taxon>Bacteria</taxon>
        <taxon>Pseudomonadati</taxon>
        <taxon>Bacteroidota</taxon>
        <taxon>Flavobacteriia</taxon>
        <taxon>Flavobacteriales</taxon>
        <taxon>Flavobacteriaceae</taxon>
    </lineage>
</organism>
<feature type="domain" description="LTD" evidence="2">
    <location>
        <begin position="127"/>
        <end position="263"/>
    </location>
</feature>
<dbReference type="Proteomes" id="UP000237608">
    <property type="component" value="Unassembled WGS sequence"/>
</dbReference>
<dbReference type="SUPFAM" id="SSF74853">
    <property type="entry name" value="Lamin A/C globular tail domain"/>
    <property type="match status" value="2"/>
</dbReference>
<evidence type="ECO:0000313" key="4">
    <source>
        <dbReference type="Proteomes" id="UP000237608"/>
    </source>
</evidence>
<dbReference type="Pfam" id="PF00932">
    <property type="entry name" value="LTD"/>
    <property type="match status" value="2"/>
</dbReference>
<evidence type="ECO:0000313" key="3">
    <source>
        <dbReference type="EMBL" id="PQJ75727.1"/>
    </source>
</evidence>
<evidence type="ECO:0000259" key="2">
    <source>
        <dbReference type="PROSITE" id="PS51841"/>
    </source>
</evidence>
<dbReference type="InterPro" id="IPR036415">
    <property type="entry name" value="Lamin_tail_dom_sf"/>
</dbReference>
<sequence>MSSNTKIIKDENGDFEDWIEIYNYDTTTINLAGYGLSDEVDNPYKWKFPSRNLAPNQYLIVWASDKNRANVSGQLHTNFKLKSGGETIVLTSLSGTKIDESPAVAIPTDKSYGRKPDGTGDWNFFETPTPNASNSTASNVVSEKIAINEFMSSNGKIIADEDGTYQDWIELYNYGQTTVNLTGFGLSDDEELPFKWVFPSVSISPGQFLLIWASGKDRKTANNLHTNFGISATGENIFLTNLSGVLVSGSPSIDLGVDVSYGRQPDGTGSWLYFNTPTPLASNANPGTTTPLYPPSFSHESGLYSSGFDLTLTAQNQGATIIYTLDGSEPDINNLSGKTYQFKNDYPLLPGDPFGAFLNDSYKSNTYSNTISISDRSSQPDELANKNTTQFAHYIPPTPVRKATVIRAKTYLNGAQSKTISKTFFVFNGGNPYNIPVVSLQIQENLLFDYEEGIYTAGKDFDTWRIQNPSNNQSWRPEISNFSRSGDEWEYPVNVEFFQPSSLTSVQNINAGFRIHGNNSRVQNIKNLRLYARNDYDTKNEFRHNFFKQNIPDAVNPYNKDFRRILLRGDGAGGPIAYDVAFSKALQAVFNGVTRIEPAVHFINGEFWGLTAFRDRFDRFHYELNFGVSEDNFVQVSCNGSQCELDEGLDADFQSYITMRDFIINNDMSDNQIFNQASQMLDMNSMIENVIMMSFASNNSYERKYWKARNIENDEYGDGRWRLSVQDFEASLSTNTDWLAYLADLNGVPNNLIFAKLLANGKFKAQFITRFADVLNTVFKTSYFTGVINETFDEVAPYLSEDVNRYPRENFYKSEEKQNLLNWATNRPQEQIDIIKNQFNIAETFEVDLNVSDTKEGYIKINTIDVKGTTPGVDENPYPWNGTYFKTIPVSIEAIAFPGFEFSHWSGDLNSTNPKVLVTPIADFQVQANFKAIENYSHLMHFWLFDENIPNDTPLQNVNATYSRSNTNAALNFNSSLNGYPFKSTDPNWRKASLERINQPTPINYQPIANNEIEYNPIIMRGLQVRQPFKSSGLENSLELAFSTVNYKEIKLSFAVATDGAAQTLIVEYWNGTNWVSTGISGTSSALNLAFDLKEFDFTNVALANNNANFKVRIRFDGTNMTADEGKRVMLNNIAINGIDTAVLSSDDFVLNRLSVYPNPTTDNLKIVSEKPINQVAIYNLFGQSLFTKKYDSANVTIDLSQYARGMYLVKISSENSSIIKKIIKK</sequence>
<dbReference type="Pfam" id="PF18962">
    <property type="entry name" value="Por_Secre_tail"/>
    <property type="match status" value="1"/>
</dbReference>